<dbReference type="Pfam" id="PF13630">
    <property type="entry name" value="SdpI"/>
    <property type="match status" value="1"/>
</dbReference>
<evidence type="ECO:0000256" key="1">
    <source>
        <dbReference type="SAM" id="Phobius"/>
    </source>
</evidence>
<sequence length="117" mass="13210">MNFENPLFLMGSMTGAIFVIGGLLLYFLPPKKINSLYGYRTESSMRNLDRWNFAQKYAAKVMIACGTAFSFISIAGLFIVGNERLSLIVAMVLLFLICAIIYFSTEKKLKENFTDQP</sequence>
<dbReference type="Proteomes" id="UP000831460">
    <property type="component" value="Chromosome"/>
</dbReference>
<name>A0ABY4BN66_9FLAO</name>
<feature type="transmembrane region" description="Helical" evidence="1">
    <location>
        <begin position="57"/>
        <end position="79"/>
    </location>
</feature>
<keyword evidence="1" id="KW-0472">Membrane</keyword>
<evidence type="ECO:0000313" key="2">
    <source>
        <dbReference type="EMBL" id="UOE40632.1"/>
    </source>
</evidence>
<keyword evidence="3" id="KW-1185">Reference proteome</keyword>
<accession>A0ABY4BN66</accession>
<keyword evidence="1" id="KW-0812">Transmembrane</keyword>
<dbReference type="InterPro" id="IPR025962">
    <property type="entry name" value="SdpI/YhfL"/>
</dbReference>
<feature type="transmembrane region" description="Helical" evidence="1">
    <location>
        <begin position="6"/>
        <end position="28"/>
    </location>
</feature>
<dbReference type="EMBL" id="CP094532">
    <property type="protein sequence ID" value="UOE40632.1"/>
    <property type="molecule type" value="Genomic_DNA"/>
</dbReference>
<evidence type="ECO:0000313" key="3">
    <source>
        <dbReference type="Proteomes" id="UP000831460"/>
    </source>
</evidence>
<gene>
    <name evidence="2" type="ORF">MTP09_12090</name>
</gene>
<proteinExistence type="predicted"/>
<feature type="transmembrane region" description="Helical" evidence="1">
    <location>
        <begin position="85"/>
        <end position="103"/>
    </location>
</feature>
<keyword evidence="1" id="KW-1133">Transmembrane helix</keyword>
<protein>
    <submittedName>
        <fullName evidence="2">SdpI family protein</fullName>
    </submittedName>
</protein>
<reference evidence="2 3" key="1">
    <citation type="submission" date="2022-03" db="EMBL/GenBank/DDBJ databases">
        <title>Chryseobacterium sp. isolated from particulate matters in swine house.</title>
        <authorList>
            <person name="Won M."/>
            <person name="Kim S.-J."/>
            <person name="Kwon S.-W."/>
        </authorList>
    </citation>
    <scope>NUCLEOTIDE SEQUENCE [LARGE SCALE GENOMIC DNA]</scope>
    <source>
        <strain evidence="2 3">SC2-2</strain>
    </source>
</reference>
<organism evidence="2 3">
    <name type="scientific">Chryseobacterium suipulveris</name>
    <dbReference type="NCBI Taxonomy" id="2929800"/>
    <lineage>
        <taxon>Bacteria</taxon>
        <taxon>Pseudomonadati</taxon>
        <taxon>Bacteroidota</taxon>
        <taxon>Flavobacteriia</taxon>
        <taxon>Flavobacteriales</taxon>
        <taxon>Weeksellaceae</taxon>
        <taxon>Chryseobacterium group</taxon>
        <taxon>Chryseobacterium</taxon>
    </lineage>
</organism>
<dbReference type="RefSeq" id="WP_243548602.1">
    <property type="nucleotide sequence ID" value="NZ_CP094532.1"/>
</dbReference>